<feature type="compositionally biased region" description="Polar residues" evidence="1">
    <location>
        <begin position="136"/>
        <end position="155"/>
    </location>
</feature>
<gene>
    <name evidence="2" type="ORF">Cadr_000004253</name>
</gene>
<evidence type="ECO:0000313" key="2">
    <source>
        <dbReference type="EMBL" id="KAB1281734.1"/>
    </source>
</evidence>
<comment type="caution">
    <text evidence="2">The sequence shown here is derived from an EMBL/GenBank/DDBJ whole genome shotgun (WGS) entry which is preliminary data.</text>
</comment>
<sequence>MTRSLLKEYSTSIATRGVIHSNKARGFAHCQGGGSSFRPLHKPQWFLINKKYRENCLAAKALFSDFCLPALCLQTQLLPYLALLTIPMRNQDSVKALVLLKMEALTDREHGMIDPDSGDEAQLNGGQPVEEALGEPTQTAEPETWSLPLSQNSGSELPASQPRPFSAQEDIEDMIIEDYESDST</sequence>
<proteinExistence type="predicted"/>
<feature type="region of interest" description="Disordered" evidence="1">
    <location>
        <begin position="110"/>
        <end position="184"/>
    </location>
</feature>
<dbReference type="AlphaFoldDB" id="A0A5N4EEM4"/>
<dbReference type="EMBL" id="JWIN03000003">
    <property type="protein sequence ID" value="KAB1281734.1"/>
    <property type="molecule type" value="Genomic_DNA"/>
</dbReference>
<keyword evidence="3" id="KW-1185">Reference proteome</keyword>
<organism evidence="2 3">
    <name type="scientific">Camelus dromedarius</name>
    <name type="common">Dromedary</name>
    <name type="synonym">Arabian camel</name>
    <dbReference type="NCBI Taxonomy" id="9838"/>
    <lineage>
        <taxon>Eukaryota</taxon>
        <taxon>Metazoa</taxon>
        <taxon>Chordata</taxon>
        <taxon>Craniata</taxon>
        <taxon>Vertebrata</taxon>
        <taxon>Euteleostomi</taxon>
        <taxon>Mammalia</taxon>
        <taxon>Eutheria</taxon>
        <taxon>Laurasiatheria</taxon>
        <taxon>Artiodactyla</taxon>
        <taxon>Tylopoda</taxon>
        <taxon>Camelidae</taxon>
        <taxon>Camelus</taxon>
    </lineage>
</organism>
<name>A0A5N4EEM4_CAMDR</name>
<dbReference type="Proteomes" id="UP000299084">
    <property type="component" value="Unassembled WGS sequence"/>
</dbReference>
<reference evidence="2 3" key="1">
    <citation type="journal article" date="2019" name="Mol. Ecol. Resour.">
        <title>Improving Illumina assemblies with Hi-C and long reads: an example with the North African dromedary.</title>
        <authorList>
            <person name="Elbers J.P."/>
            <person name="Rogers M.F."/>
            <person name="Perelman P.L."/>
            <person name="Proskuryakova A.A."/>
            <person name="Serdyukova N.A."/>
            <person name="Johnson W.E."/>
            <person name="Horin P."/>
            <person name="Corander J."/>
            <person name="Murphy D."/>
            <person name="Burger P.A."/>
        </authorList>
    </citation>
    <scope>NUCLEOTIDE SEQUENCE [LARGE SCALE GENOMIC DNA]</scope>
    <source>
        <strain evidence="2">Drom800</strain>
        <tissue evidence="2">Blood</tissue>
    </source>
</reference>
<evidence type="ECO:0000313" key="3">
    <source>
        <dbReference type="Proteomes" id="UP000299084"/>
    </source>
</evidence>
<evidence type="ECO:0000256" key="1">
    <source>
        <dbReference type="SAM" id="MobiDB-lite"/>
    </source>
</evidence>
<accession>A0A5N4EEM4</accession>
<feature type="compositionally biased region" description="Acidic residues" evidence="1">
    <location>
        <begin position="169"/>
        <end position="184"/>
    </location>
</feature>
<protein>
    <submittedName>
        <fullName evidence="2">Cell cycle checkpoint protein RAD17</fullName>
    </submittedName>
</protein>